<evidence type="ECO:0000256" key="5">
    <source>
        <dbReference type="ARBA" id="ARBA00022679"/>
    </source>
</evidence>
<keyword evidence="8 10" id="KW-0239">DNA-directed DNA polymerase</keyword>
<dbReference type="RefSeq" id="WP_024731369.1">
    <property type="nucleotide sequence ID" value="NZ_CABIWA010000021.1"/>
</dbReference>
<evidence type="ECO:0000256" key="6">
    <source>
        <dbReference type="ARBA" id="ARBA00022695"/>
    </source>
</evidence>
<feature type="domain" description="DNA polymerase III beta sliding clamp C-terminal" evidence="13">
    <location>
        <begin position="244"/>
        <end position="363"/>
    </location>
</feature>
<proteinExistence type="inferred from homology"/>
<dbReference type="GO" id="GO:0008408">
    <property type="term" value="F:3'-5' exonuclease activity"/>
    <property type="evidence" value="ECO:0007669"/>
    <property type="project" value="InterPro"/>
</dbReference>
<dbReference type="InterPro" id="IPR022635">
    <property type="entry name" value="DNA_polIII_beta_C"/>
</dbReference>
<dbReference type="Pfam" id="PF00712">
    <property type="entry name" value="DNA_pol3_beta"/>
    <property type="match status" value="1"/>
</dbReference>
<dbReference type="CDD" id="cd00140">
    <property type="entry name" value="beta_clamp"/>
    <property type="match status" value="1"/>
</dbReference>
<keyword evidence="5 10" id="KW-0808">Transferase</keyword>
<evidence type="ECO:0000256" key="8">
    <source>
        <dbReference type="ARBA" id="ARBA00022932"/>
    </source>
</evidence>
<evidence type="ECO:0000256" key="2">
    <source>
        <dbReference type="ARBA" id="ARBA00010752"/>
    </source>
</evidence>
<comment type="similarity">
    <text evidence="2 10">Belongs to the beta sliding clamp family.</text>
</comment>
<evidence type="ECO:0000256" key="3">
    <source>
        <dbReference type="ARBA" id="ARBA00021035"/>
    </source>
</evidence>
<comment type="function">
    <text evidence="10">Confers DNA tethering and processivity to DNA polymerases and other proteins. Acts as a clamp, forming a ring around DNA (a reaction catalyzed by the clamp-loading complex) which diffuses in an ATP-independent manner freely and bidirectionally along dsDNA. Initially characterized for its ability to contact the catalytic subunit of DNA polymerase III (Pol III), a complex, multichain enzyme responsible for most of the replicative synthesis in bacteria; Pol III exhibits 3'-5' exonuclease proofreading activity. The beta chain is required for initiation of replication as well as for processivity of DNA replication.</text>
</comment>
<dbReference type="SUPFAM" id="SSF55979">
    <property type="entry name" value="DNA clamp"/>
    <property type="match status" value="3"/>
</dbReference>
<evidence type="ECO:0000256" key="9">
    <source>
        <dbReference type="ARBA" id="ARBA00023125"/>
    </source>
</evidence>
<dbReference type="GO" id="GO:0003677">
    <property type="term" value="F:DNA binding"/>
    <property type="evidence" value="ECO:0007669"/>
    <property type="project" value="UniProtKB-UniRule"/>
</dbReference>
<evidence type="ECO:0000259" key="11">
    <source>
        <dbReference type="Pfam" id="PF00712"/>
    </source>
</evidence>
<keyword evidence="9" id="KW-0238">DNA-binding</keyword>
<dbReference type="Proteomes" id="UP000095765">
    <property type="component" value="Unassembled WGS sequence"/>
</dbReference>
<keyword evidence="6 10" id="KW-0548">Nucleotidyltransferase</keyword>
<dbReference type="AlphaFoldDB" id="A0A174SDQ8"/>
<dbReference type="EMBL" id="CZBE01000017">
    <property type="protein sequence ID" value="CUP93868.1"/>
    <property type="molecule type" value="Genomic_DNA"/>
</dbReference>
<keyword evidence="4 10" id="KW-0963">Cytoplasm</keyword>
<feature type="domain" description="DNA polymerase III beta sliding clamp central" evidence="12">
    <location>
        <begin position="129"/>
        <end position="239"/>
    </location>
</feature>
<evidence type="ECO:0000259" key="13">
    <source>
        <dbReference type="Pfam" id="PF02768"/>
    </source>
</evidence>
<dbReference type="InterPro" id="IPR046938">
    <property type="entry name" value="DNA_clamp_sf"/>
</dbReference>
<dbReference type="Gene3D" id="3.70.10.10">
    <property type="match status" value="1"/>
</dbReference>
<evidence type="ECO:0000313" key="14">
    <source>
        <dbReference type="EMBL" id="CUP93868.1"/>
    </source>
</evidence>
<evidence type="ECO:0000256" key="4">
    <source>
        <dbReference type="ARBA" id="ARBA00022490"/>
    </source>
</evidence>
<accession>A0A174SDQ8</accession>
<dbReference type="GO" id="GO:0005737">
    <property type="term" value="C:cytoplasm"/>
    <property type="evidence" value="ECO:0007669"/>
    <property type="project" value="UniProtKB-SubCell"/>
</dbReference>
<name>A0A174SDQ8_9FIRM</name>
<dbReference type="InterPro" id="IPR022634">
    <property type="entry name" value="DNA_polIII_beta_N"/>
</dbReference>
<evidence type="ECO:0000256" key="1">
    <source>
        <dbReference type="ARBA" id="ARBA00004496"/>
    </source>
</evidence>
<comment type="subcellular location">
    <subcellularLocation>
        <location evidence="1 10">Cytoplasm</location>
    </subcellularLocation>
</comment>
<dbReference type="GO" id="GO:0006271">
    <property type="term" value="P:DNA strand elongation involved in DNA replication"/>
    <property type="evidence" value="ECO:0007669"/>
    <property type="project" value="TreeGrafter"/>
</dbReference>
<dbReference type="Gene3D" id="3.10.150.10">
    <property type="entry name" value="DNA Polymerase III, subunit A, domain 2"/>
    <property type="match status" value="1"/>
</dbReference>
<protein>
    <recommendedName>
        <fullName evidence="3 10">Beta sliding clamp</fullName>
    </recommendedName>
</protein>
<dbReference type="Pfam" id="PF02767">
    <property type="entry name" value="DNA_pol3_beta_2"/>
    <property type="match status" value="1"/>
</dbReference>
<feature type="domain" description="DNA polymerase III beta sliding clamp N-terminal" evidence="11">
    <location>
        <begin position="1"/>
        <end position="119"/>
    </location>
</feature>
<evidence type="ECO:0000313" key="15">
    <source>
        <dbReference type="Proteomes" id="UP000095765"/>
    </source>
</evidence>
<dbReference type="GO" id="GO:0009360">
    <property type="term" value="C:DNA polymerase III complex"/>
    <property type="evidence" value="ECO:0007669"/>
    <property type="project" value="InterPro"/>
</dbReference>
<evidence type="ECO:0000256" key="10">
    <source>
        <dbReference type="PIRNR" id="PIRNR000804"/>
    </source>
</evidence>
<dbReference type="PIRSF" id="PIRSF000804">
    <property type="entry name" value="DNA_pol_III_b"/>
    <property type="match status" value="1"/>
</dbReference>
<evidence type="ECO:0000256" key="7">
    <source>
        <dbReference type="ARBA" id="ARBA00022705"/>
    </source>
</evidence>
<keyword evidence="7 10" id="KW-0235">DNA replication</keyword>
<dbReference type="GeneID" id="72463736"/>
<dbReference type="PANTHER" id="PTHR30478">
    <property type="entry name" value="DNA POLYMERASE III SUBUNIT BETA"/>
    <property type="match status" value="1"/>
</dbReference>
<organism evidence="14 15">
    <name type="scientific">Anaerotruncus colihominis</name>
    <dbReference type="NCBI Taxonomy" id="169435"/>
    <lineage>
        <taxon>Bacteria</taxon>
        <taxon>Bacillati</taxon>
        <taxon>Bacillota</taxon>
        <taxon>Clostridia</taxon>
        <taxon>Eubacteriales</taxon>
        <taxon>Oscillospiraceae</taxon>
        <taxon>Anaerotruncus</taxon>
    </lineage>
</organism>
<evidence type="ECO:0000259" key="12">
    <source>
        <dbReference type="Pfam" id="PF02767"/>
    </source>
</evidence>
<dbReference type="GO" id="GO:0003887">
    <property type="term" value="F:DNA-directed DNA polymerase activity"/>
    <property type="evidence" value="ECO:0007669"/>
    <property type="project" value="UniProtKB-UniRule"/>
</dbReference>
<sequence length="367" mass="40095">MQLICDKQLLVDAVANVSRAVSSKNTLAALEGVFLRAKNNTLSLTGYDLELAISTEIEADVREAGEIVLSARIFLDMIRRMPSEQISISSDAKMLTLVKGSMTEYTILGLPASEYPELPGVSETTELSIPQAALKNMISQTLFAIAVSDSKPVHTGSLFDIKGGELCLVSVDGYRLALRREKVAFDETLSFIVPGKSLSEVSKLLRDEEGDVELGVARRHIIFRTGSYRIVSRLLEGEFLDYRAAIPEGGATTVKIGTRDLISAIDRASLLISDNIKSPLRMKFEEGLIKISCSTAIGKAYDEIRCEQSGDDVEIGFNSRYMLDALKASEGDEIRVLINGPLSPIKLMPVEGDAFVFLVLPVRLKSE</sequence>
<dbReference type="Pfam" id="PF02768">
    <property type="entry name" value="DNA_pol3_beta_3"/>
    <property type="match status" value="1"/>
</dbReference>
<dbReference type="NCBIfam" id="TIGR00663">
    <property type="entry name" value="dnan"/>
    <property type="match status" value="1"/>
</dbReference>
<dbReference type="SMART" id="SM00480">
    <property type="entry name" value="POL3Bc"/>
    <property type="match status" value="1"/>
</dbReference>
<dbReference type="InterPro" id="IPR022637">
    <property type="entry name" value="DNA_polIII_beta_cen"/>
</dbReference>
<dbReference type="OrthoDB" id="8421503at2"/>
<dbReference type="PANTHER" id="PTHR30478:SF0">
    <property type="entry name" value="BETA SLIDING CLAMP"/>
    <property type="match status" value="1"/>
</dbReference>
<comment type="subunit">
    <text evidence="10">Forms a ring-shaped head-to-tail homodimer around DNA.</text>
</comment>
<gene>
    <name evidence="14" type="primary">dnaN</name>
    <name evidence="14" type="ORF">ERS852551_02476</name>
</gene>
<reference evidence="14 15" key="1">
    <citation type="submission" date="2015-09" db="EMBL/GenBank/DDBJ databases">
        <authorList>
            <consortium name="Pathogen Informatics"/>
        </authorList>
    </citation>
    <scope>NUCLEOTIDE SEQUENCE [LARGE SCALE GENOMIC DNA]</scope>
    <source>
        <strain evidence="14 15">2789STDY5834939</strain>
    </source>
</reference>
<dbReference type="InterPro" id="IPR001001">
    <property type="entry name" value="DNA_polIII_beta"/>
</dbReference>